<evidence type="ECO:0000256" key="1">
    <source>
        <dbReference type="SAM" id="MobiDB-lite"/>
    </source>
</evidence>
<proteinExistence type="predicted"/>
<dbReference type="AlphaFoldDB" id="A0A0C9TQ20"/>
<gene>
    <name evidence="2" type="ORF">M422DRAFT_275288</name>
</gene>
<feature type="compositionally biased region" description="Acidic residues" evidence="1">
    <location>
        <begin position="220"/>
        <end position="229"/>
    </location>
</feature>
<name>A0A0C9TQ20_SPHS4</name>
<organism evidence="2 3">
    <name type="scientific">Sphaerobolus stellatus (strain SS14)</name>
    <dbReference type="NCBI Taxonomy" id="990650"/>
    <lineage>
        <taxon>Eukaryota</taxon>
        <taxon>Fungi</taxon>
        <taxon>Dikarya</taxon>
        <taxon>Basidiomycota</taxon>
        <taxon>Agaricomycotina</taxon>
        <taxon>Agaricomycetes</taxon>
        <taxon>Phallomycetidae</taxon>
        <taxon>Geastrales</taxon>
        <taxon>Sphaerobolaceae</taxon>
        <taxon>Sphaerobolus</taxon>
    </lineage>
</organism>
<evidence type="ECO:0000313" key="3">
    <source>
        <dbReference type="Proteomes" id="UP000054279"/>
    </source>
</evidence>
<evidence type="ECO:0000313" key="2">
    <source>
        <dbReference type="EMBL" id="KIJ24024.1"/>
    </source>
</evidence>
<dbReference type="Proteomes" id="UP000054279">
    <property type="component" value="Unassembled WGS sequence"/>
</dbReference>
<keyword evidence="3" id="KW-1185">Reference proteome</keyword>
<dbReference type="HOGENOM" id="CLU_669348_0_0_1"/>
<sequence>MSSIRSLSSGVLFLANETKSLTTIVLAALAATELVKLSGCVPKDHTEPDVSLRQGSTGTSPHDFKLHGTTIDIAPDSLGLLKASNVEPGVEATDEAQLSRFPSGSFVKRTMEMLSWSNTRPRSSREEHNTSGPRKIFSISRRSKDNRASDDKGGEFTCLSQVQRRMLVSTLCSPTYIGRFAIHTSYLHLLSKTVLHSPLDPMRAGTQTLIQALQAMSWTEEAENEDNSSEESRGDTDEEGNCTTAERSGCFPDDNTRTCTCLSIHALYKPVAHMAPSEEHPITLPEYFGDNELGGGIRSSDELVEDNFKASSPRMASEEELSERFGTSLPTAFRFASLRLFTAVQTAQRSEFSFPDSEPVVMTLSTSRTSSLYLLIRSQLGHILSLLPRQTQDLLPAEEKRLSLLVDHCLP</sequence>
<feature type="region of interest" description="Disordered" evidence="1">
    <location>
        <begin position="44"/>
        <end position="65"/>
    </location>
</feature>
<reference evidence="2 3" key="1">
    <citation type="submission" date="2014-06" db="EMBL/GenBank/DDBJ databases">
        <title>Evolutionary Origins and Diversification of the Mycorrhizal Mutualists.</title>
        <authorList>
            <consortium name="DOE Joint Genome Institute"/>
            <consortium name="Mycorrhizal Genomics Consortium"/>
            <person name="Kohler A."/>
            <person name="Kuo A."/>
            <person name="Nagy L.G."/>
            <person name="Floudas D."/>
            <person name="Copeland A."/>
            <person name="Barry K.W."/>
            <person name="Cichocki N."/>
            <person name="Veneault-Fourrey C."/>
            <person name="LaButti K."/>
            <person name="Lindquist E.A."/>
            <person name="Lipzen A."/>
            <person name="Lundell T."/>
            <person name="Morin E."/>
            <person name="Murat C."/>
            <person name="Riley R."/>
            <person name="Ohm R."/>
            <person name="Sun H."/>
            <person name="Tunlid A."/>
            <person name="Henrissat B."/>
            <person name="Grigoriev I.V."/>
            <person name="Hibbett D.S."/>
            <person name="Martin F."/>
        </authorList>
    </citation>
    <scope>NUCLEOTIDE SEQUENCE [LARGE SCALE GENOMIC DNA]</scope>
    <source>
        <strain evidence="2 3">SS14</strain>
    </source>
</reference>
<accession>A0A0C9TQ20</accession>
<dbReference type="EMBL" id="KN837544">
    <property type="protein sequence ID" value="KIJ24024.1"/>
    <property type="molecule type" value="Genomic_DNA"/>
</dbReference>
<protein>
    <submittedName>
        <fullName evidence="2">Uncharacterized protein</fullName>
    </submittedName>
</protein>
<feature type="compositionally biased region" description="Basic and acidic residues" evidence="1">
    <location>
        <begin position="142"/>
        <end position="154"/>
    </location>
</feature>
<feature type="region of interest" description="Disordered" evidence="1">
    <location>
        <begin position="219"/>
        <end position="249"/>
    </location>
</feature>
<feature type="region of interest" description="Disordered" evidence="1">
    <location>
        <begin position="117"/>
        <end position="154"/>
    </location>
</feature>